<dbReference type="Gene3D" id="3.40.50.720">
    <property type="entry name" value="NAD(P)-binding Rossmann-like Domain"/>
    <property type="match status" value="1"/>
</dbReference>
<dbReference type="SUPFAM" id="SSF48179">
    <property type="entry name" value="6-phosphogluconate dehydrogenase C-terminal domain-like"/>
    <property type="match status" value="1"/>
</dbReference>
<dbReference type="GO" id="GO:0006635">
    <property type="term" value="P:fatty acid beta-oxidation"/>
    <property type="evidence" value="ECO:0007669"/>
    <property type="project" value="TreeGrafter"/>
</dbReference>
<dbReference type="Gene3D" id="1.10.1040.10">
    <property type="entry name" value="N-(1-d-carboxylethyl)-l-norvaline Dehydrogenase, domain 2"/>
    <property type="match status" value="1"/>
</dbReference>
<feature type="binding site" evidence="3">
    <location>
        <position position="119"/>
    </location>
    <ligand>
        <name>CoA</name>
        <dbReference type="ChEBI" id="CHEBI:57287"/>
    </ligand>
</feature>
<evidence type="ECO:0000256" key="1">
    <source>
        <dbReference type="ARBA" id="ARBA00023002"/>
    </source>
</evidence>
<dbReference type="PIRSF" id="PIRSF000105">
    <property type="entry name" value="HCDH"/>
    <property type="match status" value="1"/>
</dbReference>
<evidence type="ECO:0000259" key="5">
    <source>
        <dbReference type="Pfam" id="PF02737"/>
    </source>
</evidence>
<dbReference type="GO" id="GO:0008691">
    <property type="term" value="F:3-hydroxybutyryl-CoA dehydrogenase activity"/>
    <property type="evidence" value="ECO:0007669"/>
    <property type="project" value="UniProtKB-EC"/>
</dbReference>
<dbReference type="PANTHER" id="PTHR48075:SF5">
    <property type="entry name" value="3-HYDROXYBUTYRYL-COA DEHYDROGENASE"/>
    <property type="match status" value="1"/>
</dbReference>
<accession>A0A653A2M7</accession>
<gene>
    <name evidence="6" type="primary">hbd</name>
    <name evidence="6" type="ORF">TRIP_B200426</name>
</gene>
<dbReference type="FunFam" id="3.40.50.720:FF:000009">
    <property type="entry name" value="Fatty oxidation complex, alpha subunit"/>
    <property type="match status" value="1"/>
</dbReference>
<evidence type="ECO:0000256" key="3">
    <source>
        <dbReference type="PIRSR" id="PIRSR000105-3"/>
    </source>
</evidence>
<dbReference type="PANTHER" id="PTHR48075">
    <property type="entry name" value="3-HYDROXYACYL-COA DEHYDROGENASE FAMILY PROTEIN"/>
    <property type="match status" value="1"/>
</dbReference>
<dbReference type="EC" id="1.1.1.157" evidence="6"/>
<evidence type="ECO:0000259" key="4">
    <source>
        <dbReference type="Pfam" id="PF00725"/>
    </source>
</evidence>
<protein>
    <submittedName>
        <fullName evidence="6">3-hydroxybutyryl-CoA dehydrogenase</fullName>
        <ecNumber evidence="6">1.1.1.157</ecNumber>
    </submittedName>
</protein>
<feature type="domain" description="3-hydroxyacyl-CoA dehydrogenase NAD binding" evidence="5">
    <location>
        <begin position="5"/>
        <end position="183"/>
    </location>
</feature>
<dbReference type="InterPro" id="IPR006108">
    <property type="entry name" value="3HC_DH_C"/>
</dbReference>
<dbReference type="AlphaFoldDB" id="A0A653A2M7"/>
<evidence type="ECO:0000256" key="2">
    <source>
        <dbReference type="PIRSR" id="PIRSR000105-1"/>
    </source>
</evidence>
<sequence length="295" mass="32162">MALKKVGILGCGAMGSGIVQVVLQGGYEVIVREMDQEALASGVSNVNASLEKLVKKERLTQEQKADLIKHLKGTLELEDLADCDLIIEAVFEDLETKNALFKVLDGCCRADTIFSTNTSSLSVTRMAAETSRKERFAGLHFFYPAPVMPLVEIIKTISLAPEVLQELQTFAKNLKKFPIVAKDNAGFIVNLLLTPFLLDAIRAVGNSVAGVTDIDAGIKLGLGHPVGPLMLADMIGLNLICKAADTMFEEYKDSRYAPPPLLRKMVIMGYHGLKTGKGFYDWSDSKNPVPVQLDF</sequence>
<dbReference type="Pfam" id="PF00725">
    <property type="entry name" value="3HCDH"/>
    <property type="match status" value="1"/>
</dbReference>
<keyword evidence="1 6" id="KW-0560">Oxidoreductase</keyword>
<dbReference type="InterPro" id="IPR008927">
    <property type="entry name" value="6-PGluconate_DH-like_C_sf"/>
</dbReference>
<proteinExistence type="predicted"/>
<dbReference type="EMBL" id="UPXX01000013">
    <property type="protein sequence ID" value="VBB42286.1"/>
    <property type="molecule type" value="Genomic_DNA"/>
</dbReference>
<feature type="domain" description="3-hydroxyacyl-CoA dehydrogenase C-terminal" evidence="4">
    <location>
        <begin position="186"/>
        <end position="282"/>
    </location>
</feature>
<feature type="binding site" evidence="3">
    <location>
        <position position="49"/>
    </location>
    <ligand>
        <name>CoA</name>
        <dbReference type="ChEBI" id="CHEBI:57287"/>
    </ligand>
</feature>
<dbReference type="SUPFAM" id="SSF51735">
    <property type="entry name" value="NAD(P)-binding Rossmann-fold domains"/>
    <property type="match status" value="1"/>
</dbReference>
<dbReference type="Pfam" id="PF02737">
    <property type="entry name" value="3HCDH_N"/>
    <property type="match status" value="1"/>
</dbReference>
<dbReference type="InterPro" id="IPR022694">
    <property type="entry name" value="3-OHacyl-CoA_DH"/>
</dbReference>
<dbReference type="InterPro" id="IPR006176">
    <property type="entry name" value="3-OHacyl-CoA_DH_NAD-bd"/>
</dbReference>
<organism evidence="6">
    <name type="scientific">Uncultured Desulfatiglans sp</name>
    <dbReference type="NCBI Taxonomy" id="1748965"/>
    <lineage>
        <taxon>Bacteria</taxon>
        <taxon>Pseudomonadati</taxon>
        <taxon>Thermodesulfobacteriota</taxon>
        <taxon>Desulfobacteria</taxon>
        <taxon>Desulfatiglandales</taxon>
        <taxon>Desulfatiglandaceae</taxon>
        <taxon>Desulfatiglans</taxon>
        <taxon>environmental samples</taxon>
    </lineage>
</organism>
<reference evidence="6" key="1">
    <citation type="submission" date="2018-07" db="EMBL/GenBank/DDBJ databases">
        <authorList>
            <consortium name="Genoscope - CEA"/>
            <person name="William W."/>
        </authorList>
    </citation>
    <scope>NUCLEOTIDE SEQUENCE</scope>
    <source>
        <strain evidence="6">IK1</strain>
    </source>
</reference>
<name>A0A653A2M7_UNCDX</name>
<dbReference type="GO" id="GO:0070403">
    <property type="term" value="F:NAD+ binding"/>
    <property type="evidence" value="ECO:0007669"/>
    <property type="project" value="InterPro"/>
</dbReference>
<evidence type="ECO:0000313" key="6">
    <source>
        <dbReference type="EMBL" id="VBB42286.1"/>
    </source>
</evidence>
<feature type="site" description="Important for catalytic activity" evidence="2">
    <location>
        <position position="140"/>
    </location>
</feature>
<feature type="binding site" evidence="3">
    <location>
        <position position="56"/>
    </location>
    <ligand>
        <name>CoA</name>
        <dbReference type="ChEBI" id="CHEBI:57287"/>
    </ligand>
</feature>
<dbReference type="InterPro" id="IPR013328">
    <property type="entry name" value="6PGD_dom2"/>
</dbReference>
<dbReference type="InterPro" id="IPR036291">
    <property type="entry name" value="NAD(P)-bd_dom_sf"/>
</dbReference>